<organism evidence="4 5">
    <name type="scientific">Erythroxylum novogranatense</name>
    <dbReference type="NCBI Taxonomy" id="1862640"/>
    <lineage>
        <taxon>Eukaryota</taxon>
        <taxon>Viridiplantae</taxon>
        <taxon>Streptophyta</taxon>
        <taxon>Embryophyta</taxon>
        <taxon>Tracheophyta</taxon>
        <taxon>Spermatophyta</taxon>
        <taxon>Magnoliopsida</taxon>
        <taxon>eudicotyledons</taxon>
        <taxon>Gunneridae</taxon>
        <taxon>Pentapetalae</taxon>
        <taxon>rosids</taxon>
        <taxon>fabids</taxon>
        <taxon>Malpighiales</taxon>
        <taxon>Erythroxylaceae</taxon>
        <taxon>Erythroxylum</taxon>
    </lineage>
</organism>
<keyword evidence="3" id="KW-1133">Transmembrane helix</keyword>
<keyword evidence="2 3" id="KW-0472">Membrane</keyword>
<dbReference type="PANTHER" id="PTHR31234">
    <property type="entry name" value="LATE EMBRYOGENESIS ABUNDANT (LEA) HYDROXYPROLINE-RICH GLYCOPROTEIN FAMILY"/>
    <property type="match status" value="1"/>
</dbReference>
<keyword evidence="3" id="KW-0812">Transmembrane</keyword>
<accession>A0AAV8T6H2</accession>
<reference evidence="4 5" key="1">
    <citation type="submission" date="2021-09" db="EMBL/GenBank/DDBJ databases">
        <title>Genomic insights and catalytic innovation underlie evolution of tropane alkaloids biosynthesis.</title>
        <authorList>
            <person name="Wang Y.-J."/>
            <person name="Tian T."/>
            <person name="Huang J.-P."/>
            <person name="Huang S.-X."/>
        </authorList>
    </citation>
    <scope>NUCLEOTIDE SEQUENCE [LARGE SCALE GENOMIC DNA]</scope>
    <source>
        <strain evidence="4">KIB-2018</strain>
        <tissue evidence="4">Leaf</tissue>
    </source>
</reference>
<feature type="transmembrane region" description="Helical" evidence="3">
    <location>
        <begin position="7"/>
        <end position="31"/>
    </location>
</feature>
<dbReference type="GO" id="GO:0016020">
    <property type="term" value="C:membrane"/>
    <property type="evidence" value="ECO:0007669"/>
    <property type="project" value="UniProtKB-SubCell"/>
</dbReference>
<evidence type="ECO:0000313" key="5">
    <source>
        <dbReference type="Proteomes" id="UP001159364"/>
    </source>
</evidence>
<protein>
    <recommendedName>
        <fullName evidence="6">Late embryogenesis abundant protein LEA-2 subgroup domain-containing protein</fullName>
    </recommendedName>
</protein>
<evidence type="ECO:0000313" key="4">
    <source>
        <dbReference type="EMBL" id="KAJ8761798.1"/>
    </source>
</evidence>
<evidence type="ECO:0008006" key="6">
    <source>
        <dbReference type="Google" id="ProtNLM"/>
    </source>
</evidence>
<name>A0AAV8T6H2_9ROSI</name>
<dbReference type="GO" id="GO:0098542">
    <property type="term" value="P:defense response to other organism"/>
    <property type="evidence" value="ECO:0007669"/>
    <property type="project" value="InterPro"/>
</dbReference>
<dbReference type="InterPro" id="IPR044839">
    <property type="entry name" value="NDR1-like"/>
</dbReference>
<evidence type="ECO:0000256" key="2">
    <source>
        <dbReference type="ARBA" id="ARBA00023136"/>
    </source>
</evidence>
<dbReference type="Proteomes" id="UP001159364">
    <property type="component" value="Linkage Group LG06"/>
</dbReference>
<dbReference type="EMBL" id="JAIWQS010000006">
    <property type="protein sequence ID" value="KAJ8761798.1"/>
    <property type="molecule type" value="Genomic_DNA"/>
</dbReference>
<sequence length="187" mass="20695">MPRKGLIIFCASAAILIIITAIILVVLYFTILKPREPKIYAYPATLKNFNWSFFPVPFLNFTLGIVINIDNRNYGSFKYKDSTAYVRYHSDVIGDAPITAAEIPARSKYNVSLSVTVSANEILDNQNFSNDFLSGVLTFSSSSNVQGKATALKIFKKDAKSSTNCNITVFITAQQAQSDCKSKLVIK</sequence>
<evidence type="ECO:0000256" key="1">
    <source>
        <dbReference type="ARBA" id="ARBA00004370"/>
    </source>
</evidence>
<keyword evidence="5" id="KW-1185">Reference proteome</keyword>
<comment type="caution">
    <text evidence="4">The sequence shown here is derived from an EMBL/GenBank/DDBJ whole genome shotgun (WGS) entry which is preliminary data.</text>
</comment>
<evidence type="ECO:0000256" key="3">
    <source>
        <dbReference type="SAM" id="Phobius"/>
    </source>
</evidence>
<gene>
    <name evidence="4" type="ORF">K2173_004612</name>
</gene>
<proteinExistence type="predicted"/>
<comment type="subcellular location">
    <subcellularLocation>
        <location evidence="1">Membrane</location>
    </subcellularLocation>
</comment>
<dbReference type="PANTHER" id="PTHR31234:SF65">
    <property type="entry name" value="LATE EMBRYOGENESIS ABUNDANT PROTEIN, LEA_2 SUBGROUP"/>
    <property type="match status" value="1"/>
</dbReference>
<dbReference type="AlphaFoldDB" id="A0AAV8T6H2"/>
<feature type="transmembrane region" description="Helical" evidence="3">
    <location>
        <begin position="51"/>
        <end position="69"/>
    </location>
</feature>